<dbReference type="Proteomes" id="UP000235965">
    <property type="component" value="Unassembled WGS sequence"/>
</dbReference>
<evidence type="ECO:0000313" key="7">
    <source>
        <dbReference type="EMBL" id="PNF16794.1"/>
    </source>
</evidence>
<dbReference type="InterPro" id="IPR015943">
    <property type="entry name" value="WD40/YVTN_repeat-like_dom_sf"/>
</dbReference>
<dbReference type="SUPFAM" id="SSF50998">
    <property type="entry name" value="Quinoprotein alcohol dehydrogenase-like"/>
    <property type="match status" value="1"/>
</dbReference>
<dbReference type="PANTHER" id="PTHR19918:SF1">
    <property type="entry name" value="FIZZY-RELATED PROTEIN HOMOLOG"/>
    <property type="match status" value="1"/>
</dbReference>
<reference evidence="7 8" key="1">
    <citation type="submission" date="2017-12" db="EMBL/GenBank/DDBJ databases">
        <title>Hemimetabolous genomes reveal molecular basis of termite eusociality.</title>
        <authorList>
            <person name="Harrison M.C."/>
            <person name="Jongepier E."/>
            <person name="Robertson H.M."/>
            <person name="Arning N."/>
            <person name="Bitard-Feildel T."/>
            <person name="Chao H."/>
            <person name="Childers C.P."/>
            <person name="Dinh H."/>
            <person name="Doddapaneni H."/>
            <person name="Dugan S."/>
            <person name="Gowin J."/>
            <person name="Greiner C."/>
            <person name="Han Y."/>
            <person name="Hu H."/>
            <person name="Hughes D.S.T."/>
            <person name="Huylmans A.-K."/>
            <person name="Kemena C."/>
            <person name="Kremer L.P.M."/>
            <person name="Lee S.L."/>
            <person name="Lopez-Ezquerra A."/>
            <person name="Mallet L."/>
            <person name="Monroy-Kuhn J.M."/>
            <person name="Moser A."/>
            <person name="Murali S.C."/>
            <person name="Muzny D.M."/>
            <person name="Otani S."/>
            <person name="Piulachs M.-D."/>
            <person name="Poelchau M."/>
            <person name="Qu J."/>
            <person name="Schaub F."/>
            <person name="Wada-Katsumata A."/>
            <person name="Worley K.C."/>
            <person name="Xie Q."/>
            <person name="Ylla G."/>
            <person name="Poulsen M."/>
            <person name="Gibbs R.A."/>
            <person name="Schal C."/>
            <person name="Richards S."/>
            <person name="Belles X."/>
            <person name="Korb J."/>
            <person name="Bornberg-Bauer E."/>
        </authorList>
    </citation>
    <scope>NUCLEOTIDE SEQUENCE [LARGE SCALE GENOMIC DNA]</scope>
    <source>
        <tissue evidence="7">Whole body</tissue>
    </source>
</reference>
<dbReference type="PROSITE" id="PS00678">
    <property type="entry name" value="WD_REPEATS_1"/>
    <property type="match status" value="2"/>
</dbReference>
<comment type="similarity">
    <text evidence="1">Belongs to the WD repeat CDC20/Fizzy family.</text>
</comment>
<dbReference type="InterPro" id="IPR056150">
    <property type="entry name" value="WD40_CDC20-Fz"/>
</dbReference>
<organism evidence="7 8">
    <name type="scientific">Cryptotermes secundus</name>
    <dbReference type="NCBI Taxonomy" id="105785"/>
    <lineage>
        <taxon>Eukaryota</taxon>
        <taxon>Metazoa</taxon>
        <taxon>Ecdysozoa</taxon>
        <taxon>Arthropoda</taxon>
        <taxon>Hexapoda</taxon>
        <taxon>Insecta</taxon>
        <taxon>Pterygota</taxon>
        <taxon>Neoptera</taxon>
        <taxon>Polyneoptera</taxon>
        <taxon>Dictyoptera</taxon>
        <taxon>Blattodea</taxon>
        <taxon>Blattoidea</taxon>
        <taxon>Termitoidae</taxon>
        <taxon>Kalotermitidae</taxon>
        <taxon>Cryptotermitinae</taxon>
        <taxon>Cryptotermes</taxon>
    </lineage>
</organism>
<evidence type="ECO:0000256" key="2">
    <source>
        <dbReference type="ARBA" id="ARBA00022574"/>
    </source>
</evidence>
<dbReference type="GO" id="GO:0010997">
    <property type="term" value="F:anaphase-promoting complex binding"/>
    <property type="evidence" value="ECO:0007669"/>
    <property type="project" value="InterPro"/>
</dbReference>
<evidence type="ECO:0000256" key="1">
    <source>
        <dbReference type="ARBA" id="ARBA00006445"/>
    </source>
</evidence>
<keyword evidence="3" id="KW-0677">Repeat</keyword>
<proteinExistence type="inferred from homology"/>
<feature type="domain" description="CDC20/Fizzy WD40" evidence="6">
    <location>
        <begin position="1"/>
        <end position="155"/>
    </location>
</feature>
<dbReference type="Gene3D" id="2.130.10.10">
    <property type="entry name" value="YVTN repeat-like/Quinoprotein amine dehydrogenase"/>
    <property type="match status" value="1"/>
</dbReference>
<dbReference type="GO" id="GO:0005680">
    <property type="term" value="C:anaphase-promoting complex"/>
    <property type="evidence" value="ECO:0007669"/>
    <property type="project" value="TreeGrafter"/>
</dbReference>
<keyword evidence="8" id="KW-1185">Reference proteome</keyword>
<dbReference type="OrthoDB" id="10263272at2759"/>
<dbReference type="AlphaFoldDB" id="A0A2J7PKD2"/>
<evidence type="ECO:0000256" key="5">
    <source>
        <dbReference type="PROSITE-ProRule" id="PRU00221"/>
    </source>
</evidence>
<evidence type="ECO:0000313" key="8">
    <source>
        <dbReference type="Proteomes" id="UP000235965"/>
    </source>
</evidence>
<feature type="repeat" description="WD" evidence="5">
    <location>
        <begin position="124"/>
        <end position="157"/>
    </location>
</feature>
<dbReference type="InterPro" id="IPR011047">
    <property type="entry name" value="Quinoprotein_ADH-like_sf"/>
</dbReference>
<dbReference type="SMART" id="SM00320">
    <property type="entry name" value="WD40"/>
    <property type="match status" value="4"/>
</dbReference>
<dbReference type="InterPro" id="IPR033010">
    <property type="entry name" value="Cdc20/Fizzy"/>
</dbReference>
<keyword evidence="2 5" id="KW-0853">WD repeat</keyword>
<comment type="caution">
    <text evidence="7">The sequence shown here is derived from an EMBL/GenBank/DDBJ whole genome shotgun (WGS) entry which is preliminary data.</text>
</comment>
<feature type="non-terminal residue" evidence="7">
    <location>
        <position position="1"/>
    </location>
</feature>
<gene>
    <name evidence="7" type="ORF">B7P43_G18397</name>
</gene>
<protein>
    <recommendedName>
        <fullName evidence="6">CDC20/Fizzy WD40 domain-containing protein</fullName>
    </recommendedName>
</protein>
<dbReference type="PROSITE" id="PS50082">
    <property type="entry name" value="WD_REPEATS_2"/>
    <property type="match status" value="3"/>
</dbReference>
<evidence type="ECO:0000256" key="4">
    <source>
        <dbReference type="ARBA" id="ARBA00023306"/>
    </source>
</evidence>
<feature type="repeat" description="WD" evidence="5">
    <location>
        <begin position="36"/>
        <end position="80"/>
    </location>
</feature>
<dbReference type="GO" id="GO:1905786">
    <property type="term" value="P:positive regulation of anaphase-promoting complex-dependent catabolic process"/>
    <property type="evidence" value="ECO:0007669"/>
    <property type="project" value="TreeGrafter"/>
</dbReference>
<dbReference type="GO" id="GO:0031145">
    <property type="term" value="P:anaphase-promoting complex-dependent catabolic process"/>
    <property type="evidence" value="ECO:0007669"/>
    <property type="project" value="TreeGrafter"/>
</dbReference>
<evidence type="ECO:0000256" key="3">
    <source>
        <dbReference type="ARBA" id="ARBA00022737"/>
    </source>
</evidence>
<dbReference type="EMBL" id="NEVH01024889">
    <property type="protein sequence ID" value="PNF16794.1"/>
    <property type="molecule type" value="Genomic_DNA"/>
</dbReference>
<dbReference type="InterPro" id="IPR019775">
    <property type="entry name" value="WD40_repeat_CS"/>
</dbReference>
<dbReference type="STRING" id="105785.A0A2J7PKD2"/>
<dbReference type="PANTHER" id="PTHR19918">
    <property type="entry name" value="CELL DIVISION CYCLE 20 CDC20 FIZZY -RELATED"/>
    <property type="match status" value="1"/>
</dbReference>
<dbReference type="InParanoid" id="A0A2J7PKD2"/>
<feature type="repeat" description="WD" evidence="5">
    <location>
        <begin position="1"/>
        <end position="35"/>
    </location>
</feature>
<dbReference type="Pfam" id="PF24807">
    <property type="entry name" value="WD40_CDC20-Fz"/>
    <property type="match status" value="1"/>
</dbReference>
<name>A0A2J7PKD2_9NEOP</name>
<dbReference type="PROSITE" id="PS50294">
    <property type="entry name" value="WD_REPEATS_REGION"/>
    <property type="match status" value="1"/>
</dbReference>
<sequence>VCGLKWSPCKQYLASGGDDNRLLVWDLRSLSPVQDYTEHSAAVRAIAWSPHHRGLLATGGGATDRCIHIWDSLTGQAVKRVDTGSQVSNVAWSKHSHELVSTHGHFQDQIRLWKYPGLTQLASLTANFARVLYMAESPDGQAVVTGFADETLRFWNVFRKRHSQKVNAQFIH</sequence>
<keyword evidence="4" id="KW-0131">Cell cycle</keyword>
<dbReference type="GO" id="GO:1990757">
    <property type="term" value="F:ubiquitin ligase activator activity"/>
    <property type="evidence" value="ECO:0007669"/>
    <property type="project" value="TreeGrafter"/>
</dbReference>
<accession>A0A2J7PKD2</accession>
<dbReference type="InterPro" id="IPR001680">
    <property type="entry name" value="WD40_rpt"/>
</dbReference>
<evidence type="ECO:0000259" key="6">
    <source>
        <dbReference type="Pfam" id="PF24807"/>
    </source>
</evidence>